<dbReference type="EMBL" id="LK391969">
    <property type="protein sequence ID" value="CEF25504.1"/>
    <property type="molecule type" value="Genomic_DNA"/>
</dbReference>
<name>A0A078M513_9PSED</name>
<dbReference type="AlphaFoldDB" id="A0A078M513"/>
<dbReference type="InterPro" id="IPR006747">
    <property type="entry name" value="DUF599"/>
</dbReference>
<proteinExistence type="predicted"/>
<organism evidence="2">
    <name type="scientific">Pseudomonas saudimassiliensis</name>
    <dbReference type="NCBI Taxonomy" id="1461581"/>
    <lineage>
        <taxon>Bacteria</taxon>
        <taxon>Pseudomonadati</taxon>
        <taxon>Pseudomonadota</taxon>
        <taxon>Gammaproteobacteria</taxon>
        <taxon>Pseudomonadales</taxon>
        <taxon>Pseudomonadaceae</taxon>
        <taxon>Pseudomonas</taxon>
    </lineage>
</organism>
<dbReference type="Pfam" id="PF04654">
    <property type="entry name" value="DUF599"/>
    <property type="match status" value="1"/>
</dbReference>
<protein>
    <recommendedName>
        <fullName evidence="3">DUF599 domain-containing protein</fullName>
    </recommendedName>
</protein>
<feature type="transmembrane region" description="Helical" evidence="1">
    <location>
        <begin position="191"/>
        <end position="219"/>
    </location>
</feature>
<gene>
    <name evidence="2" type="ORF">BN1049_00406</name>
</gene>
<evidence type="ECO:0008006" key="3">
    <source>
        <dbReference type="Google" id="ProtNLM"/>
    </source>
</evidence>
<feature type="transmembrane region" description="Helical" evidence="1">
    <location>
        <begin position="122"/>
        <end position="140"/>
    </location>
</feature>
<reference evidence="2" key="1">
    <citation type="submission" date="2014-07" db="EMBL/GenBank/DDBJ databases">
        <authorList>
            <person name="Urmite Genomes Urmite Genomes"/>
        </authorList>
    </citation>
    <scope>NUCLEOTIDE SEQUENCE</scope>
    <source>
        <strain evidence="2">12M76_air</strain>
    </source>
</reference>
<dbReference type="RefSeq" id="WP_044498093.1">
    <property type="nucleotide sequence ID" value="NZ_LK391969.1"/>
</dbReference>
<sequence length="251" mass="28563">MSELPGAESLWLNLAAVCWFMFCWIGYNRYAWHRGRDTPCLASVLHLYRKDWMSRLLLREQRIADASLISNLERNTSFFASSTLLILAGLITVMGASDQAQNLLHDLPFVAPVSREVSEMKLLSMLGIFVYAFFTFSWAMRQYNFASVLFGAAPLVGEKHVGEIERKAFANRAAKVLSKAAHSFNLGLRSYYFALAMLSWFINPWVFMGITAGVVYVLYRREFRSTVLEVLMATPTHFPEPPAEDVLKPEK</sequence>
<accession>A0A078M513</accession>
<feature type="transmembrane region" description="Helical" evidence="1">
    <location>
        <begin position="9"/>
        <end position="27"/>
    </location>
</feature>
<dbReference type="PATRIC" id="fig|1461581.3.peg.400"/>
<dbReference type="PANTHER" id="PTHR31881:SF6">
    <property type="entry name" value="OS09G0494600 PROTEIN"/>
    <property type="match status" value="1"/>
</dbReference>
<keyword evidence="1" id="KW-0472">Membrane</keyword>
<evidence type="ECO:0000313" key="2">
    <source>
        <dbReference type="EMBL" id="CEA01420.1"/>
    </source>
</evidence>
<dbReference type="EMBL" id="LM997413">
    <property type="protein sequence ID" value="CEA01420.1"/>
    <property type="molecule type" value="Genomic_DNA"/>
</dbReference>
<evidence type="ECO:0000256" key="1">
    <source>
        <dbReference type="SAM" id="Phobius"/>
    </source>
</evidence>
<keyword evidence="1" id="KW-1133">Transmembrane helix</keyword>
<keyword evidence="1" id="KW-0812">Transmembrane</keyword>
<dbReference type="PANTHER" id="PTHR31881">
    <property type="match status" value="1"/>
</dbReference>
<dbReference type="OrthoDB" id="8524743at2"/>